<proteinExistence type="predicted"/>
<dbReference type="Proteomes" id="UP001055514">
    <property type="component" value="Chromosome"/>
</dbReference>
<dbReference type="RefSeq" id="WP_126117500.1">
    <property type="nucleotide sequence ID" value="NZ_CP029610.1"/>
</dbReference>
<accession>A0AAE9S9R3</accession>
<name>A0AAE9S9R3_ACIPI</name>
<dbReference type="AlphaFoldDB" id="A0AAE9S9R3"/>
<organism evidence="1 2">
    <name type="scientific">Acinetobacter pittii</name>
    <name type="common">Acinetobacter genomosp. 3</name>
    <dbReference type="NCBI Taxonomy" id="48296"/>
    <lineage>
        <taxon>Bacteria</taxon>
        <taxon>Pseudomonadati</taxon>
        <taxon>Pseudomonadota</taxon>
        <taxon>Gammaproteobacteria</taxon>
        <taxon>Moraxellales</taxon>
        <taxon>Moraxellaceae</taxon>
        <taxon>Acinetobacter</taxon>
        <taxon>Acinetobacter calcoaceticus/baumannii complex</taxon>
    </lineage>
</organism>
<gene>
    <name evidence="1" type="ORF">MWH18_04585</name>
</gene>
<reference evidence="1" key="1">
    <citation type="submission" date="2022-04" db="EMBL/GenBank/DDBJ databases">
        <title>Emergence of ST220 Acinetobacter pittii strain in bloodstream infection, which co-producing chromosomal NDM-1 and OXA-820 carbapenemases.</title>
        <authorList>
            <person name="Tian C."/>
            <person name="Xing M."/>
            <person name="Fu L."/>
            <person name="Xia D."/>
        </authorList>
    </citation>
    <scope>NUCLEOTIDE SEQUENCE</scope>
    <source>
        <strain evidence="1">TCM</strain>
    </source>
</reference>
<protein>
    <submittedName>
        <fullName evidence="1">Uncharacterized protein</fullName>
    </submittedName>
</protein>
<dbReference type="EMBL" id="CP095407">
    <property type="protein sequence ID" value="USU95545.1"/>
    <property type="molecule type" value="Genomic_DNA"/>
</dbReference>
<evidence type="ECO:0000313" key="1">
    <source>
        <dbReference type="EMBL" id="USU95545.1"/>
    </source>
</evidence>
<evidence type="ECO:0000313" key="2">
    <source>
        <dbReference type="Proteomes" id="UP001055514"/>
    </source>
</evidence>
<sequence>MKPEQFIREFGVEKAREVVEGAPEGTTHYDIPFEVYLRSTDFWNGSEWKAVDDFTIQDLELPPYVDIPDLKRLVESLDLAEMLGGIDALNGLLDMANSPFSLSGITRDGVYYSSEKIKELAQIHESIYGGGDE</sequence>